<dbReference type="OrthoDB" id="8909229at2"/>
<keyword evidence="4 5" id="KW-0975">Bacterial flagellum</keyword>
<dbReference type="NCBIfam" id="TIGR00205">
    <property type="entry name" value="fliE"/>
    <property type="match status" value="1"/>
</dbReference>
<evidence type="ECO:0000256" key="5">
    <source>
        <dbReference type="HAMAP-Rule" id="MF_00724"/>
    </source>
</evidence>
<comment type="caution">
    <text evidence="6">The sequence shown here is derived from an EMBL/GenBank/DDBJ whole genome shotgun (WGS) entry which is preliminary data.</text>
</comment>
<dbReference type="EMBL" id="BBMR01000018">
    <property type="protein sequence ID" value="GAL23087.1"/>
    <property type="molecule type" value="Genomic_DNA"/>
</dbReference>
<evidence type="ECO:0000313" key="7">
    <source>
        <dbReference type="Proteomes" id="UP000029228"/>
    </source>
</evidence>
<dbReference type="STRING" id="990268.JCM19235_562"/>
<dbReference type="InterPro" id="IPR001624">
    <property type="entry name" value="FliE"/>
</dbReference>
<evidence type="ECO:0000256" key="4">
    <source>
        <dbReference type="ARBA" id="ARBA00023143"/>
    </source>
</evidence>
<keyword evidence="6" id="KW-0282">Flagellum</keyword>
<dbReference type="RefSeq" id="WP_042478457.1">
    <property type="nucleotide sequence ID" value="NZ_CP090438.1"/>
</dbReference>
<evidence type="ECO:0000256" key="3">
    <source>
        <dbReference type="ARBA" id="ARBA00018024"/>
    </source>
</evidence>
<organism evidence="6 7">
    <name type="scientific">Vibrio maritimus</name>
    <dbReference type="NCBI Taxonomy" id="990268"/>
    <lineage>
        <taxon>Bacteria</taxon>
        <taxon>Pseudomonadati</taxon>
        <taxon>Pseudomonadota</taxon>
        <taxon>Gammaproteobacteria</taxon>
        <taxon>Vibrionales</taxon>
        <taxon>Vibrionaceae</taxon>
        <taxon>Vibrio</taxon>
    </lineage>
</organism>
<dbReference type="HAMAP" id="MF_00724">
    <property type="entry name" value="FliE"/>
    <property type="match status" value="1"/>
</dbReference>
<sequence length="103" mass="11265">MKVDGLHSEMQAMMFEASNTKPAANAHQVGANFGDMLSQAVNNVNGLQKTSGDLQMRFDRGDADVSLSDVMIARNKSSVAFEATIQVRNKLVEAYKELMNMPV</sequence>
<dbReference type="GO" id="GO:0003774">
    <property type="term" value="F:cytoskeletal motor activity"/>
    <property type="evidence" value="ECO:0007669"/>
    <property type="project" value="InterPro"/>
</dbReference>
<dbReference type="PRINTS" id="PR01006">
    <property type="entry name" value="FLGHOOKFLIE"/>
</dbReference>
<comment type="similarity">
    <text evidence="2 5">Belongs to the FliE family.</text>
</comment>
<keyword evidence="7" id="KW-1185">Reference proteome</keyword>
<dbReference type="GO" id="GO:0009425">
    <property type="term" value="C:bacterial-type flagellum basal body"/>
    <property type="evidence" value="ECO:0007669"/>
    <property type="project" value="UniProtKB-SubCell"/>
</dbReference>
<dbReference type="GO" id="GO:0005198">
    <property type="term" value="F:structural molecule activity"/>
    <property type="evidence" value="ECO:0007669"/>
    <property type="project" value="UniProtKB-UniRule"/>
</dbReference>
<protein>
    <recommendedName>
        <fullName evidence="3 5">Flagellar hook-basal body complex protein FliE</fullName>
    </recommendedName>
</protein>
<accession>A0A090SUS6</accession>
<evidence type="ECO:0000256" key="2">
    <source>
        <dbReference type="ARBA" id="ARBA00009272"/>
    </source>
</evidence>
<dbReference type="Pfam" id="PF02049">
    <property type="entry name" value="FliE"/>
    <property type="match status" value="1"/>
</dbReference>
<reference evidence="6 7" key="1">
    <citation type="submission" date="2014-09" db="EMBL/GenBank/DDBJ databases">
        <title>Vibrio maritimus JCM 19235. (C45) whole genome shotgun sequence.</title>
        <authorList>
            <person name="Sawabe T."/>
            <person name="Meirelles P."/>
            <person name="Nakanishi M."/>
            <person name="Sayaka M."/>
            <person name="Hattori M."/>
            <person name="Ohkuma M."/>
        </authorList>
    </citation>
    <scope>NUCLEOTIDE SEQUENCE [LARGE SCALE GENOMIC DNA]</scope>
    <source>
        <strain evidence="7">JCM19235</strain>
    </source>
</reference>
<evidence type="ECO:0000256" key="1">
    <source>
        <dbReference type="ARBA" id="ARBA00004117"/>
    </source>
</evidence>
<keyword evidence="6" id="KW-0966">Cell projection</keyword>
<dbReference type="GO" id="GO:0071973">
    <property type="term" value="P:bacterial-type flagellum-dependent cell motility"/>
    <property type="evidence" value="ECO:0007669"/>
    <property type="project" value="InterPro"/>
</dbReference>
<keyword evidence="6" id="KW-0969">Cilium</keyword>
<proteinExistence type="inferred from homology"/>
<reference evidence="6 7" key="2">
    <citation type="submission" date="2014-09" db="EMBL/GenBank/DDBJ databases">
        <authorList>
            <consortium name="NBRP consortium"/>
            <person name="Sawabe T."/>
            <person name="Meirelles P."/>
            <person name="Nakanishi M."/>
            <person name="Sayaka M."/>
            <person name="Hattori M."/>
            <person name="Ohkuma M."/>
        </authorList>
    </citation>
    <scope>NUCLEOTIDE SEQUENCE [LARGE SCALE GENOMIC DNA]</scope>
    <source>
        <strain evidence="7">JCM19235</strain>
    </source>
</reference>
<evidence type="ECO:0000313" key="6">
    <source>
        <dbReference type="EMBL" id="GAL23087.1"/>
    </source>
</evidence>
<name>A0A090SUS6_9VIBR</name>
<comment type="subcellular location">
    <subcellularLocation>
        <location evidence="1 5">Bacterial flagellum basal body</location>
    </subcellularLocation>
</comment>
<dbReference type="PANTHER" id="PTHR34653:SF1">
    <property type="entry name" value="FLAGELLAR HOOK-BASAL BODY COMPLEX PROTEIN FLIE"/>
    <property type="match status" value="1"/>
</dbReference>
<gene>
    <name evidence="5" type="primary">fliE</name>
    <name evidence="6" type="ORF">JCM19235_562</name>
</gene>
<dbReference type="Proteomes" id="UP000029228">
    <property type="component" value="Unassembled WGS sequence"/>
</dbReference>
<dbReference type="AlphaFoldDB" id="A0A090SUS6"/>
<dbReference type="PANTHER" id="PTHR34653">
    <property type="match status" value="1"/>
</dbReference>